<feature type="domain" description="PhoD-like phosphatase metallophosphatase" evidence="1">
    <location>
        <begin position="151"/>
        <end position="385"/>
    </location>
</feature>
<dbReference type="CDD" id="cd07389">
    <property type="entry name" value="MPP_PhoD"/>
    <property type="match status" value="1"/>
</dbReference>
<evidence type="ECO:0000259" key="1">
    <source>
        <dbReference type="Pfam" id="PF09423"/>
    </source>
</evidence>
<proteinExistence type="predicted"/>
<name>A0AAE3KUI4_9BACT</name>
<dbReference type="RefSeq" id="WP_255038770.1">
    <property type="nucleotide sequence ID" value="NZ_RJUF01000180.1"/>
</dbReference>
<keyword evidence="3" id="KW-1185">Reference proteome</keyword>
<reference evidence="2 3" key="1">
    <citation type="submission" date="2018-11" db="EMBL/GenBank/DDBJ databases">
        <title>Novel bacteria species description.</title>
        <authorList>
            <person name="Han J.-H."/>
        </authorList>
    </citation>
    <scope>NUCLEOTIDE SEQUENCE [LARGE SCALE GENOMIC DNA]</scope>
    <source>
        <strain evidence="2 3">KCTC23259</strain>
    </source>
</reference>
<dbReference type="Gene3D" id="3.60.21.70">
    <property type="entry name" value="PhoD-like phosphatase"/>
    <property type="match status" value="1"/>
</dbReference>
<dbReference type="PANTHER" id="PTHR33987:SF1">
    <property type="entry name" value="CALCINEURIN-LIKE METALLO-PHOSPHOESTERASE SUPERFAMILY PROTEIN"/>
    <property type="match status" value="1"/>
</dbReference>
<sequence length="443" mass="51056">MKKQTTILLVLFFGFVSGLNAQIKSGPMLGYSEMREVLLWVQTEKADFVKFSYWDKETPAVKYYTEEIQTNKDNAYVAKLIADQVLPGKKYGYEVWINKKPVKAVNTQEFQTQTLWQYRFDPPAFKFALGSCTYTNEERFDRPGNPYGKSTSIFTKISEQKPNFMVWGGDNIYLREVDWNTKTGINHRYSEFKKVKELQPLWANVHHYAIWDDHEFGPNDSDRSFFGKNMTLAAFKNFWGNPNYIFENEGITGTFSWEDCQFFLMDDRYFRAPNDLVDSTKDYFGEKQLNWLIDALSASAAPFKFVINGGQVVNEAAVSENMATYPVERKKLFDKLTENKISGVIFVSGDRHHTNLQKLERNGTYPLYDLTISPLTSSAGKPAEIELKGNTIIKGTELYNSQAFSIMEVSGKRTDRVLKINVFDGNGEKKWDYTINAKDLRAK</sequence>
<dbReference type="InterPro" id="IPR038607">
    <property type="entry name" value="PhoD-like_sf"/>
</dbReference>
<evidence type="ECO:0000313" key="3">
    <source>
        <dbReference type="Proteomes" id="UP001204144"/>
    </source>
</evidence>
<organism evidence="2 3">
    <name type="scientific">Lacihabitans soyangensis</name>
    <dbReference type="NCBI Taxonomy" id="869394"/>
    <lineage>
        <taxon>Bacteria</taxon>
        <taxon>Pseudomonadati</taxon>
        <taxon>Bacteroidota</taxon>
        <taxon>Cytophagia</taxon>
        <taxon>Cytophagales</taxon>
        <taxon>Leadbetterellaceae</taxon>
        <taxon>Lacihabitans</taxon>
    </lineage>
</organism>
<dbReference type="EMBL" id="RJUF01000180">
    <property type="protein sequence ID" value="MCP9765083.1"/>
    <property type="molecule type" value="Genomic_DNA"/>
</dbReference>
<protein>
    <submittedName>
        <fullName evidence="2">Alkaline phosphatase family protein</fullName>
    </submittedName>
</protein>
<dbReference type="SUPFAM" id="SSF56300">
    <property type="entry name" value="Metallo-dependent phosphatases"/>
    <property type="match status" value="1"/>
</dbReference>
<dbReference type="Pfam" id="PF09423">
    <property type="entry name" value="PhoD"/>
    <property type="match status" value="1"/>
</dbReference>
<comment type="caution">
    <text evidence="2">The sequence shown here is derived from an EMBL/GenBank/DDBJ whole genome shotgun (WGS) entry which is preliminary data.</text>
</comment>
<accession>A0AAE3KUI4</accession>
<dbReference type="AlphaFoldDB" id="A0AAE3KUI4"/>
<dbReference type="PANTHER" id="PTHR33987">
    <property type="entry name" value="CALCINEURIN-LIKE METALLO-PHOSPHOESTERASE SUPERFAMILY PROTEIN"/>
    <property type="match status" value="1"/>
</dbReference>
<dbReference type="InterPro" id="IPR029052">
    <property type="entry name" value="Metallo-depent_PP-like"/>
</dbReference>
<evidence type="ECO:0000313" key="2">
    <source>
        <dbReference type="EMBL" id="MCP9765083.1"/>
    </source>
</evidence>
<dbReference type="Proteomes" id="UP001204144">
    <property type="component" value="Unassembled WGS sequence"/>
</dbReference>
<dbReference type="InterPro" id="IPR018946">
    <property type="entry name" value="PhoD-like_MPP"/>
</dbReference>
<gene>
    <name evidence="2" type="ORF">EGI31_19285</name>
</gene>